<name>A0A226C1P7_9FIRM</name>
<dbReference type="Gene3D" id="3.30.70.1450">
    <property type="entry name" value="Regulator of K+ conductance, C-terminal domain"/>
    <property type="match status" value="2"/>
</dbReference>
<dbReference type="GO" id="GO:0005886">
    <property type="term" value="C:plasma membrane"/>
    <property type="evidence" value="ECO:0007669"/>
    <property type="project" value="InterPro"/>
</dbReference>
<keyword evidence="6" id="KW-0406">Ion transport</keyword>
<evidence type="ECO:0000313" key="9">
    <source>
        <dbReference type="EMBL" id="OWZ84359.1"/>
    </source>
</evidence>
<dbReference type="InterPro" id="IPR036291">
    <property type="entry name" value="NAD(P)-bd_dom_sf"/>
</dbReference>
<dbReference type="RefSeq" id="WP_089022933.1">
    <property type="nucleotide sequence ID" value="NZ_NIQC01000005.1"/>
</dbReference>
<sequence length="447" mass="49681">MYVVIIGGSEVGRVFAERLIKKKQKVVIIEKDKEKAQKLKEKLDILVIEGNGTNLEDLKKAKIKEAEMIISVTGDDAVNLLSCMIAKNLGVYVTVARLFNPESVGTSDTRGLSKKDVGIDYIINPQKAMAQEIVELIHFPHATDIEFFADGKVAMLGLFASQEGELVNKKLEECSLPEGCNLIGIKKQGDHFKIPSDNNQISSDNIVYLVGDIEAIKDANWQISHKELNNKRILILGGKITGYNLAKNLESRKDHNFMIKIIEKDSNRSEFLKRNLKSSIVLEGEYFNEEEIAEADVVVTVTGDDKTNIIASIMAKSNGVDTISEIVDVNYESIFDSVGIESTVNPHLTTASQIMRFTREQDIVSLTILRHGEGIATELLLPESAPVVGKKISEINLPKDIQIGVIVRDGEIFIPEDKSTLKTNDKLVIFTPPNKTKLFNKYFHNNA</sequence>
<evidence type="ECO:0000259" key="7">
    <source>
        <dbReference type="PROSITE" id="PS51201"/>
    </source>
</evidence>
<dbReference type="SUPFAM" id="SSF51735">
    <property type="entry name" value="NAD(P)-binding Rossmann-fold domains"/>
    <property type="match status" value="2"/>
</dbReference>
<protein>
    <recommendedName>
        <fullName evidence="1">Trk system potassium uptake protein TrkA</fullName>
    </recommendedName>
</protein>
<dbReference type="OrthoDB" id="9775180at2"/>
<dbReference type="SUPFAM" id="SSF116726">
    <property type="entry name" value="TrkA C-terminal domain-like"/>
    <property type="match status" value="2"/>
</dbReference>
<feature type="domain" description="RCK C-terminal" evidence="8">
    <location>
        <begin position="364"/>
        <end position="445"/>
    </location>
</feature>
<evidence type="ECO:0000256" key="2">
    <source>
        <dbReference type="ARBA" id="ARBA00022448"/>
    </source>
</evidence>
<dbReference type="PANTHER" id="PTHR43833">
    <property type="entry name" value="POTASSIUM CHANNEL PROTEIN 2-RELATED-RELATED"/>
    <property type="match status" value="1"/>
</dbReference>
<accession>A0A226C1P7</accession>
<organism evidence="9 10">
    <name type="scientific">Natranaerobius trueperi</name>
    <dbReference type="NCBI Taxonomy" id="759412"/>
    <lineage>
        <taxon>Bacteria</taxon>
        <taxon>Bacillati</taxon>
        <taxon>Bacillota</taxon>
        <taxon>Clostridia</taxon>
        <taxon>Natranaerobiales</taxon>
        <taxon>Natranaerobiaceae</taxon>
        <taxon>Natranaerobius</taxon>
    </lineage>
</organism>
<evidence type="ECO:0000256" key="6">
    <source>
        <dbReference type="ARBA" id="ARBA00023065"/>
    </source>
</evidence>
<dbReference type="Pfam" id="PF02254">
    <property type="entry name" value="TrkA_N"/>
    <property type="match status" value="2"/>
</dbReference>
<proteinExistence type="predicted"/>
<dbReference type="EMBL" id="NIQC01000005">
    <property type="protein sequence ID" value="OWZ84359.1"/>
    <property type="molecule type" value="Genomic_DNA"/>
</dbReference>
<dbReference type="GO" id="GO:0015079">
    <property type="term" value="F:potassium ion transmembrane transporter activity"/>
    <property type="evidence" value="ECO:0007669"/>
    <property type="project" value="InterPro"/>
</dbReference>
<keyword evidence="10" id="KW-1185">Reference proteome</keyword>
<dbReference type="PRINTS" id="PR00335">
    <property type="entry name" value="KUPTAKETRKA"/>
</dbReference>
<gene>
    <name evidence="9" type="ORF">CDO51_03605</name>
</gene>
<evidence type="ECO:0000256" key="5">
    <source>
        <dbReference type="ARBA" id="ARBA00023027"/>
    </source>
</evidence>
<keyword evidence="4" id="KW-0630">Potassium</keyword>
<evidence type="ECO:0000256" key="1">
    <source>
        <dbReference type="ARBA" id="ARBA00017378"/>
    </source>
</evidence>
<evidence type="ECO:0000313" key="10">
    <source>
        <dbReference type="Proteomes" id="UP000214588"/>
    </source>
</evidence>
<dbReference type="InterPro" id="IPR050721">
    <property type="entry name" value="Trk_Ktr_HKT_K-transport"/>
</dbReference>
<dbReference type="AlphaFoldDB" id="A0A226C1P7"/>
<dbReference type="PROSITE" id="PS51201">
    <property type="entry name" value="RCK_N"/>
    <property type="match status" value="1"/>
</dbReference>
<dbReference type="PANTHER" id="PTHR43833:SF5">
    <property type="entry name" value="TRK SYSTEM POTASSIUM UPTAKE PROTEIN TRKA"/>
    <property type="match status" value="1"/>
</dbReference>
<dbReference type="InterPro" id="IPR036721">
    <property type="entry name" value="RCK_C_sf"/>
</dbReference>
<dbReference type="InterPro" id="IPR006037">
    <property type="entry name" value="RCK_C"/>
</dbReference>
<feature type="domain" description="RCK N-terminal" evidence="7">
    <location>
        <begin position="1"/>
        <end position="123"/>
    </location>
</feature>
<dbReference type="NCBIfam" id="NF007039">
    <property type="entry name" value="PRK09496.3-2"/>
    <property type="match status" value="1"/>
</dbReference>
<feature type="domain" description="RCK C-terminal" evidence="8">
    <location>
        <begin position="143"/>
        <end position="225"/>
    </location>
</feature>
<evidence type="ECO:0000256" key="3">
    <source>
        <dbReference type="ARBA" id="ARBA00022538"/>
    </source>
</evidence>
<dbReference type="PROSITE" id="PS51202">
    <property type="entry name" value="RCK_C"/>
    <property type="match status" value="2"/>
</dbReference>
<dbReference type="Proteomes" id="UP000214588">
    <property type="component" value="Unassembled WGS sequence"/>
</dbReference>
<dbReference type="Gene3D" id="3.40.50.720">
    <property type="entry name" value="NAD(P)-binding Rossmann-like Domain"/>
    <property type="match status" value="2"/>
</dbReference>
<keyword evidence="2" id="KW-0813">Transport</keyword>
<dbReference type="InterPro" id="IPR003148">
    <property type="entry name" value="RCK_N"/>
</dbReference>
<keyword evidence="5" id="KW-0520">NAD</keyword>
<reference evidence="9 10" key="1">
    <citation type="submission" date="2017-06" db="EMBL/GenBank/DDBJ databases">
        <title>Draft Genome Sequence of Natranaerobius trueperi halophilic, alkalithermophilic bacteria from soda lakes.</title>
        <authorList>
            <person name="Zhao B."/>
        </authorList>
    </citation>
    <scope>NUCLEOTIDE SEQUENCE [LARGE SCALE GENOMIC DNA]</scope>
    <source>
        <strain evidence="9 10">DSM 18760</strain>
    </source>
</reference>
<comment type="caution">
    <text evidence="9">The sequence shown here is derived from an EMBL/GenBank/DDBJ whole genome shotgun (WGS) entry which is preliminary data.</text>
</comment>
<dbReference type="Pfam" id="PF02080">
    <property type="entry name" value="TrkA_C"/>
    <property type="match status" value="2"/>
</dbReference>
<keyword evidence="3" id="KW-0633">Potassium transport</keyword>
<evidence type="ECO:0000259" key="8">
    <source>
        <dbReference type="PROSITE" id="PS51202"/>
    </source>
</evidence>
<evidence type="ECO:0000256" key="4">
    <source>
        <dbReference type="ARBA" id="ARBA00022958"/>
    </source>
</evidence>
<dbReference type="InterPro" id="IPR006036">
    <property type="entry name" value="K_uptake_TrkA"/>
</dbReference>